<evidence type="ECO:0000259" key="4">
    <source>
        <dbReference type="PROSITE" id="PS50042"/>
    </source>
</evidence>
<keyword evidence="2" id="KW-0238">DNA-binding</keyword>
<dbReference type="InterPro" id="IPR036388">
    <property type="entry name" value="WH-like_DNA-bd_sf"/>
</dbReference>
<feature type="domain" description="Cyclic nucleotide-binding" evidence="4">
    <location>
        <begin position="11"/>
        <end position="111"/>
    </location>
</feature>
<evidence type="ECO:0000259" key="5">
    <source>
        <dbReference type="PROSITE" id="PS51063"/>
    </source>
</evidence>
<dbReference type="Gene3D" id="1.10.10.10">
    <property type="entry name" value="Winged helix-like DNA-binding domain superfamily/Winged helix DNA-binding domain"/>
    <property type="match status" value="1"/>
</dbReference>
<keyword evidence="1" id="KW-0805">Transcription regulation</keyword>
<protein>
    <submittedName>
        <fullName evidence="6">Crp/Fnr family transcriptional regulator</fullName>
    </submittedName>
</protein>
<dbReference type="PROSITE" id="PS51063">
    <property type="entry name" value="HTH_CRP_2"/>
    <property type="match status" value="1"/>
</dbReference>
<dbReference type="Gene3D" id="2.60.120.10">
    <property type="entry name" value="Jelly Rolls"/>
    <property type="match status" value="1"/>
</dbReference>
<gene>
    <name evidence="6" type="ORF">METESE_31990</name>
</gene>
<evidence type="ECO:0000256" key="3">
    <source>
        <dbReference type="ARBA" id="ARBA00023163"/>
    </source>
</evidence>
<keyword evidence="3" id="KW-0804">Transcription</keyword>
<dbReference type="AlphaFoldDB" id="A0AA48H6G0"/>
<reference evidence="6" key="1">
    <citation type="journal article" date="2023" name="Int. J. Syst. Evol. Microbiol.">
        <title>Mesoterricola silvestris gen. nov., sp. nov., Mesoterricola sediminis sp. nov., Geothrix oryzae sp. nov., Geothrix edaphica sp. nov., Geothrix rubra sp. nov., and Geothrix limicola sp. nov., six novel members of Acidobacteriota isolated from soils.</title>
        <authorList>
            <person name="Itoh H."/>
            <person name="Sugisawa Y."/>
            <person name="Mise K."/>
            <person name="Xu Z."/>
            <person name="Kuniyasu M."/>
            <person name="Ushijima N."/>
            <person name="Kawano K."/>
            <person name="Kobayashi E."/>
            <person name="Shiratori Y."/>
            <person name="Masuda Y."/>
            <person name="Senoo K."/>
        </authorList>
    </citation>
    <scope>NUCLEOTIDE SEQUENCE</scope>
    <source>
        <strain evidence="6">W786</strain>
    </source>
</reference>
<dbReference type="Pfam" id="PF13545">
    <property type="entry name" value="HTH_Crp_2"/>
    <property type="match status" value="1"/>
</dbReference>
<dbReference type="EMBL" id="AP027081">
    <property type="protein sequence ID" value="BDU78241.1"/>
    <property type="molecule type" value="Genomic_DNA"/>
</dbReference>
<evidence type="ECO:0000256" key="2">
    <source>
        <dbReference type="ARBA" id="ARBA00023125"/>
    </source>
</evidence>
<dbReference type="GO" id="GO:0003700">
    <property type="term" value="F:DNA-binding transcription factor activity"/>
    <property type="evidence" value="ECO:0007669"/>
    <property type="project" value="TreeGrafter"/>
</dbReference>
<dbReference type="SUPFAM" id="SSF51206">
    <property type="entry name" value="cAMP-binding domain-like"/>
    <property type="match status" value="1"/>
</dbReference>
<dbReference type="InterPro" id="IPR050397">
    <property type="entry name" value="Env_Response_Regulators"/>
</dbReference>
<dbReference type="Proteomes" id="UP001228113">
    <property type="component" value="Chromosome"/>
</dbReference>
<dbReference type="PRINTS" id="PR00034">
    <property type="entry name" value="HTHCRP"/>
</dbReference>
<accession>A0AA48H6G0</accession>
<evidence type="ECO:0000313" key="6">
    <source>
        <dbReference type="EMBL" id="BDU78241.1"/>
    </source>
</evidence>
<dbReference type="SMART" id="SM00419">
    <property type="entry name" value="HTH_CRP"/>
    <property type="match status" value="1"/>
</dbReference>
<organism evidence="6 7">
    <name type="scientific">Mesoterricola sediminis</name>
    <dbReference type="NCBI Taxonomy" id="2927980"/>
    <lineage>
        <taxon>Bacteria</taxon>
        <taxon>Pseudomonadati</taxon>
        <taxon>Acidobacteriota</taxon>
        <taxon>Holophagae</taxon>
        <taxon>Holophagales</taxon>
        <taxon>Holophagaceae</taxon>
        <taxon>Mesoterricola</taxon>
    </lineage>
</organism>
<feature type="domain" description="HTH crp-type" evidence="5">
    <location>
        <begin position="146"/>
        <end position="211"/>
    </location>
</feature>
<dbReference type="InterPro" id="IPR012318">
    <property type="entry name" value="HTH_CRP"/>
</dbReference>
<dbReference type="RefSeq" id="WP_243329709.1">
    <property type="nucleotide sequence ID" value="NZ_AP027081.1"/>
</dbReference>
<dbReference type="PANTHER" id="PTHR24567">
    <property type="entry name" value="CRP FAMILY TRANSCRIPTIONAL REGULATORY PROTEIN"/>
    <property type="match status" value="1"/>
</dbReference>
<dbReference type="PROSITE" id="PS50042">
    <property type="entry name" value="CNMP_BINDING_3"/>
    <property type="match status" value="1"/>
</dbReference>
<dbReference type="Pfam" id="PF00027">
    <property type="entry name" value="cNMP_binding"/>
    <property type="match status" value="1"/>
</dbReference>
<dbReference type="InterPro" id="IPR036390">
    <property type="entry name" value="WH_DNA-bd_sf"/>
</dbReference>
<dbReference type="InterPro" id="IPR000595">
    <property type="entry name" value="cNMP-bd_dom"/>
</dbReference>
<evidence type="ECO:0000313" key="7">
    <source>
        <dbReference type="Proteomes" id="UP001228113"/>
    </source>
</evidence>
<proteinExistence type="predicted"/>
<dbReference type="InterPro" id="IPR018490">
    <property type="entry name" value="cNMP-bd_dom_sf"/>
</dbReference>
<dbReference type="InterPro" id="IPR014710">
    <property type="entry name" value="RmlC-like_jellyroll"/>
</dbReference>
<dbReference type="KEGG" id="msea:METESE_31990"/>
<name>A0AA48H6G0_9BACT</name>
<evidence type="ECO:0000256" key="1">
    <source>
        <dbReference type="ARBA" id="ARBA00023015"/>
    </source>
</evidence>
<keyword evidence="7" id="KW-1185">Reference proteome</keyword>
<dbReference type="SMART" id="SM00100">
    <property type="entry name" value="cNMP"/>
    <property type="match status" value="1"/>
</dbReference>
<sequence length="211" mass="23244">MDTPVWYQAPLFRTLAAPQRERLARIVTTRTLEPEAMLFMEQDPCTGFYVLVEGAIQLTRSSSVPGAHPTLAVVTPVNSFAEAALFGGEAFPATATAVKPSRVVHFPKAAFLGAMREDPDLALAIIHAQTLWLRRLIQKVEQLTASDSSDRLRSWVEEYVPRGGSFVLPVTKKTLAAQLGMTPETLSRGLRSMQDEGLLEVKGRVLRRGRS</sequence>
<dbReference type="SUPFAM" id="SSF46785">
    <property type="entry name" value="Winged helix' DNA-binding domain"/>
    <property type="match status" value="1"/>
</dbReference>
<dbReference type="GO" id="GO:0003677">
    <property type="term" value="F:DNA binding"/>
    <property type="evidence" value="ECO:0007669"/>
    <property type="project" value="UniProtKB-KW"/>
</dbReference>
<dbReference type="GO" id="GO:0005829">
    <property type="term" value="C:cytosol"/>
    <property type="evidence" value="ECO:0007669"/>
    <property type="project" value="TreeGrafter"/>
</dbReference>
<dbReference type="PANTHER" id="PTHR24567:SF74">
    <property type="entry name" value="HTH-TYPE TRANSCRIPTIONAL REGULATOR ARCR"/>
    <property type="match status" value="1"/>
</dbReference>
<dbReference type="CDD" id="cd00038">
    <property type="entry name" value="CAP_ED"/>
    <property type="match status" value="1"/>
</dbReference>